<feature type="transmembrane region" description="Helical" evidence="1">
    <location>
        <begin position="54"/>
        <end position="74"/>
    </location>
</feature>
<evidence type="ECO:0000313" key="2">
    <source>
        <dbReference type="EMBL" id="RBP11865.1"/>
    </source>
</evidence>
<accession>A0ABX9G1J1</accession>
<gene>
    <name evidence="2" type="ORF">DFQ50_104398</name>
</gene>
<dbReference type="EMBL" id="QNRL01000004">
    <property type="protein sequence ID" value="RBP11865.1"/>
    <property type="molecule type" value="Genomic_DNA"/>
</dbReference>
<keyword evidence="3" id="KW-1185">Reference proteome</keyword>
<dbReference type="Pfam" id="PF05449">
    <property type="entry name" value="Phage_holin_3_7"/>
    <property type="match status" value="1"/>
</dbReference>
<feature type="transmembrane region" description="Helical" evidence="1">
    <location>
        <begin position="80"/>
        <end position="100"/>
    </location>
</feature>
<comment type="caution">
    <text evidence="2">The sequence shown here is derived from an EMBL/GenBank/DDBJ whole genome shotgun (WGS) entry which is preliminary data.</text>
</comment>
<protein>
    <submittedName>
        <fullName evidence="2">3TM holin</fullName>
    </submittedName>
</protein>
<name>A0ABX9G1J1_9ENTR</name>
<keyword evidence="1" id="KW-0472">Membrane</keyword>
<dbReference type="Proteomes" id="UP000253201">
    <property type="component" value="Unassembled WGS sequence"/>
</dbReference>
<dbReference type="InterPro" id="IPR008473">
    <property type="entry name" value="Phage_holin_3_7"/>
</dbReference>
<evidence type="ECO:0000313" key="3">
    <source>
        <dbReference type="Proteomes" id="UP000253201"/>
    </source>
</evidence>
<proteinExistence type="predicted"/>
<sequence>MVIDDPSLLVGKMLHAVLTSSTSAKLNAIICLVIVGVLMFYQRRGSRHRPVISLLAYMAVLAYAAVPFKLIFGLYHQSSWLVVVANVLICAAVLWCRGNVARLIDVLRL</sequence>
<keyword evidence="1" id="KW-1133">Transmembrane helix</keyword>
<organism evidence="2 3">
    <name type="scientific">Pseudocitrobacter faecalis</name>
    <dbReference type="NCBI Taxonomy" id="1398493"/>
    <lineage>
        <taxon>Bacteria</taxon>
        <taxon>Pseudomonadati</taxon>
        <taxon>Pseudomonadota</taxon>
        <taxon>Gammaproteobacteria</taxon>
        <taxon>Enterobacterales</taxon>
        <taxon>Enterobacteriaceae</taxon>
        <taxon>Pseudocitrobacter</taxon>
    </lineage>
</organism>
<evidence type="ECO:0000256" key="1">
    <source>
        <dbReference type="SAM" id="Phobius"/>
    </source>
</evidence>
<reference evidence="2 3" key="1">
    <citation type="submission" date="2018-06" db="EMBL/GenBank/DDBJ databases">
        <title>Genomic Encyclopedia of Type Strains, Phase IV (KMG-IV): sequencing the most valuable type-strain genomes for metagenomic binning, comparative biology and taxonomic classification.</title>
        <authorList>
            <person name="Goeker M."/>
        </authorList>
    </citation>
    <scope>NUCLEOTIDE SEQUENCE [LARGE SCALE GENOMIC DNA]</scope>
    <source>
        <strain evidence="2 3">DSM 27453</strain>
    </source>
</reference>
<keyword evidence="1" id="KW-0812">Transmembrane</keyword>
<feature type="transmembrane region" description="Helical" evidence="1">
    <location>
        <begin position="24"/>
        <end position="42"/>
    </location>
</feature>